<gene>
    <name evidence="1" type="ORF">CDAR_173401</name>
</gene>
<sequence>MNTDVAGKSHKIEIHAFRNGNIYYLEFPRRFGSNLEWNVDKNLGTERAKELILHLQVMKLGLSVQEDKFRSRDILSWFGQENTVEKE</sequence>
<proteinExistence type="predicted"/>
<protein>
    <submittedName>
        <fullName evidence="1">Uncharacterized protein</fullName>
    </submittedName>
</protein>
<dbReference type="Proteomes" id="UP001054837">
    <property type="component" value="Unassembled WGS sequence"/>
</dbReference>
<reference evidence="1 2" key="1">
    <citation type="submission" date="2021-06" db="EMBL/GenBank/DDBJ databases">
        <title>Caerostris darwini draft genome.</title>
        <authorList>
            <person name="Kono N."/>
            <person name="Arakawa K."/>
        </authorList>
    </citation>
    <scope>NUCLEOTIDE SEQUENCE [LARGE SCALE GENOMIC DNA]</scope>
</reference>
<organism evidence="1 2">
    <name type="scientific">Caerostris darwini</name>
    <dbReference type="NCBI Taxonomy" id="1538125"/>
    <lineage>
        <taxon>Eukaryota</taxon>
        <taxon>Metazoa</taxon>
        <taxon>Ecdysozoa</taxon>
        <taxon>Arthropoda</taxon>
        <taxon>Chelicerata</taxon>
        <taxon>Arachnida</taxon>
        <taxon>Araneae</taxon>
        <taxon>Araneomorphae</taxon>
        <taxon>Entelegynae</taxon>
        <taxon>Araneoidea</taxon>
        <taxon>Araneidae</taxon>
        <taxon>Caerostris</taxon>
    </lineage>
</organism>
<accession>A0AAV4SUB0</accession>
<evidence type="ECO:0000313" key="1">
    <source>
        <dbReference type="EMBL" id="GIY36521.1"/>
    </source>
</evidence>
<evidence type="ECO:0000313" key="2">
    <source>
        <dbReference type="Proteomes" id="UP001054837"/>
    </source>
</evidence>
<dbReference type="AlphaFoldDB" id="A0AAV4SUB0"/>
<comment type="caution">
    <text evidence="1">The sequence shown here is derived from an EMBL/GenBank/DDBJ whole genome shotgun (WGS) entry which is preliminary data.</text>
</comment>
<dbReference type="EMBL" id="BPLQ01008313">
    <property type="protein sequence ID" value="GIY36521.1"/>
    <property type="molecule type" value="Genomic_DNA"/>
</dbReference>
<keyword evidence="2" id="KW-1185">Reference proteome</keyword>
<name>A0AAV4SUB0_9ARAC</name>